<dbReference type="Gene3D" id="2.40.170.20">
    <property type="entry name" value="TonB-dependent receptor, beta-barrel domain"/>
    <property type="match status" value="1"/>
</dbReference>
<dbReference type="GO" id="GO:0030246">
    <property type="term" value="F:carbohydrate binding"/>
    <property type="evidence" value="ECO:0007669"/>
    <property type="project" value="InterPro"/>
</dbReference>
<gene>
    <name evidence="9" type="ORF">E4582_04965</name>
</gene>
<dbReference type="GO" id="GO:0009279">
    <property type="term" value="C:cell outer membrane"/>
    <property type="evidence" value="ECO:0007669"/>
    <property type="project" value="UniProtKB-SubCell"/>
</dbReference>
<evidence type="ECO:0000259" key="8">
    <source>
        <dbReference type="Pfam" id="PF25183"/>
    </source>
</evidence>
<proteinExistence type="predicted"/>
<feature type="domain" description="TonB-dependent transporter Oar-like beta-barrel" evidence="8">
    <location>
        <begin position="257"/>
        <end position="324"/>
    </location>
</feature>
<dbReference type="Pfam" id="PF25183">
    <property type="entry name" value="OMP_b-brl_4"/>
    <property type="match status" value="2"/>
</dbReference>
<sequence length="991" mass="109020">MKKRHASPRLQRTLLSCALGGVLMIAAPAVPAQSTGATLRGQVSVDSAPAAQARVTATNTATGLTRSVQAGAGGNYNLAGLPPGVYRVDVTANGQTTSQTVTLQVGQTATLNLGVGGVAETGPQQATDMDTVVVTGTRMAETRTSEVATYVTPRQIEMLPQGSRNFLAFADTVPGMTFVERADGSTQLRSGAQSANGVNVYIDGVGQKNYVTKGGVSSQDSTRGNPFPQLAIGEYKVITSNYKAEYDQISSAAVTAVTRSGTNEFEGNFFWDRTSDAWRASTPSELERGEKIPSRSEQYGVALGGPILRDRLHFFLTYEAKEIVDPREVRLGTLTNLPVPLVPEVQNLLGTTNRPFDSDLYFGKLSWQVNDQQLLELTAKRRDETEITGIGDGPNTPSFGSAKNNEETRVDLRHQFSTENWLNDAHVTYEDAYWNPRAITIGPGYRLHLPEAIGRGTLLNYGGGPDFQNKGQKGWSFQNDLTFFGWEGHTLKMGIKYKDVELDSLEQQPYNQQFDIDYLANLGAGNTTLAAFVPNRVNFGAPLPGIGDRTINSPNKQFGIYIQDDWEVNERLTLNLGLRWDYEKTEGYENYVTPAGLANALRTWSNLDNADYDIEDYISSGNNRSAFKGAWQPRLGFSYDLNADERHVIFGGAGRAYDRNLFDYIALEQSKSTFPTYSFNFFGVPGANCTPSATCIPWDPAYRDINNLYALVAANPNLGAEVNLMNNDLEVPYSDQFSLGMRNALTLGGQEWMTSVTLSHVRSYDGILFTLGNRRPDGSFFPPGADFGNAPWDFRIPGYGTLIIADNGIETRLNSVLLSVDKSYTEESGWGMTFAYTYSDAEENRGNAAQADEHYLFDLPNLNGAPFIDSVGIPRHRIVATGVADIWGGMTLSSKLTLESPVARDVTVFTGPLSGYFDSYYGERTIEYKQLDLALQKVWNTGTDLSFRVRGDVFNVFNWDNWQDYSFAGEQTGLAIRGPTRYFKLSFGVDW</sequence>
<keyword evidence="9" id="KW-0675">Receptor</keyword>
<dbReference type="InterPro" id="IPR037066">
    <property type="entry name" value="Plug_dom_sf"/>
</dbReference>
<dbReference type="Gene3D" id="2.170.130.10">
    <property type="entry name" value="TonB-dependent receptor, plug domain"/>
    <property type="match status" value="1"/>
</dbReference>
<keyword evidence="4" id="KW-0812">Transmembrane</keyword>
<organism evidence="9 10">
    <name type="scientific">Luteimonas yindakuii</name>
    <dbReference type="NCBI Taxonomy" id="2565782"/>
    <lineage>
        <taxon>Bacteria</taxon>
        <taxon>Pseudomonadati</taxon>
        <taxon>Pseudomonadota</taxon>
        <taxon>Gammaproteobacteria</taxon>
        <taxon>Lysobacterales</taxon>
        <taxon>Lysobacteraceae</taxon>
        <taxon>Luteimonas</taxon>
    </lineage>
</organism>
<evidence type="ECO:0000256" key="5">
    <source>
        <dbReference type="ARBA" id="ARBA00023136"/>
    </source>
</evidence>
<feature type="domain" description="TonB-dependent transporter Oar-like beta-barrel" evidence="8">
    <location>
        <begin position="334"/>
        <end position="885"/>
    </location>
</feature>
<evidence type="ECO:0000256" key="1">
    <source>
        <dbReference type="ARBA" id="ARBA00004571"/>
    </source>
</evidence>
<dbReference type="EMBL" id="SPUH01000001">
    <property type="protein sequence ID" value="TKS54183.1"/>
    <property type="molecule type" value="Genomic_DNA"/>
</dbReference>
<dbReference type="PANTHER" id="PTHR30069">
    <property type="entry name" value="TONB-DEPENDENT OUTER MEMBRANE RECEPTOR"/>
    <property type="match status" value="1"/>
</dbReference>
<dbReference type="RefSeq" id="WP_134673564.1">
    <property type="nucleotide sequence ID" value="NZ_SPUH01000001.1"/>
</dbReference>
<dbReference type="InterPro" id="IPR036942">
    <property type="entry name" value="Beta-barrel_TonB_sf"/>
</dbReference>
<protein>
    <submittedName>
        <fullName evidence="9">TonB-dependent receptor</fullName>
    </submittedName>
</protein>
<keyword evidence="7" id="KW-0732">Signal</keyword>
<dbReference type="Gene3D" id="2.60.40.1120">
    <property type="entry name" value="Carboxypeptidase-like, regulatory domain"/>
    <property type="match status" value="1"/>
</dbReference>
<keyword evidence="2" id="KW-0813">Transport</keyword>
<evidence type="ECO:0000313" key="10">
    <source>
        <dbReference type="Proteomes" id="UP000298681"/>
    </source>
</evidence>
<dbReference type="GO" id="GO:0015344">
    <property type="term" value="F:siderophore uptake transmembrane transporter activity"/>
    <property type="evidence" value="ECO:0007669"/>
    <property type="project" value="TreeGrafter"/>
</dbReference>
<evidence type="ECO:0000256" key="6">
    <source>
        <dbReference type="ARBA" id="ARBA00023237"/>
    </source>
</evidence>
<keyword evidence="5" id="KW-0472">Membrane</keyword>
<dbReference type="GO" id="GO:0044718">
    <property type="term" value="P:siderophore transmembrane transport"/>
    <property type="evidence" value="ECO:0007669"/>
    <property type="project" value="TreeGrafter"/>
</dbReference>
<comment type="caution">
    <text evidence="9">The sequence shown here is derived from an EMBL/GenBank/DDBJ whole genome shotgun (WGS) entry which is preliminary data.</text>
</comment>
<evidence type="ECO:0000313" key="9">
    <source>
        <dbReference type="EMBL" id="TKS54183.1"/>
    </source>
</evidence>
<evidence type="ECO:0000256" key="7">
    <source>
        <dbReference type="SAM" id="SignalP"/>
    </source>
</evidence>
<reference evidence="9 10" key="1">
    <citation type="submission" date="2019-01" db="EMBL/GenBank/DDBJ databases">
        <authorList>
            <person name="Zhang S."/>
        </authorList>
    </citation>
    <scope>NUCLEOTIDE SEQUENCE [LARGE SCALE GENOMIC DNA]</scope>
    <source>
        <strain evidence="9 10">1626</strain>
    </source>
</reference>
<dbReference type="Proteomes" id="UP000298681">
    <property type="component" value="Unassembled WGS sequence"/>
</dbReference>
<dbReference type="InterPro" id="IPR057601">
    <property type="entry name" value="Oar-like_b-barrel"/>
</dbReference>
<keyword evidence="6" id="KW-0998">Cell outer membrane</keyword>
<evidence type="ECO:0000256" key="4">
    <source>
        <dbReference type="ARBA" id="ARBA00022692"/>
    </source>
</evidence>
<dbReference type="Pfam" id="PF13620">
    <property type="entry name" value="CarboxypepD_reg"/>
    <property type="match status" value="1"/>
</dbReference>
<evidence type="ECO:0000256" key="3">
    <source>
        <dbReference type="ARBA" id="ARBA00022452"/>
    </source>
</evidence>
<dbReference type="SUPFAM" id="SSF56935">
    <property type="entry name" value="Porins"/>
    <property type="match status" value="1"/>
</dbReference>
<dbReference type="PANTHER" id="PTHR30069:SF46">
    <property type="entry name" value="OAR PROTEIN"/>
    <property type="match status" value="1"/>
</dbReference>
<keyword evidence="10" id="KW-1185">Reference proteome</keyword>
<feature type="chain" id="PRO_5021195346" evidence="7">
    <location>
        <begin position="33"/>
        <end position="991"/>
    </location>
</feature>
<feature type="signal peptide" evidence="7">
    <location>
        <begin position="1"/>
        <end position="32"/>
    </location>
</feature>
<dbReference type="InterPro" id="IPR039426">
    <property type="entry name" value="TonB-dep_rcpt-like"/>
</dbReference>
<keyword evidence="3" id="KW-1134">Transmembrane beta strand</keyword>
<comment type="subcellular location">
    <subcellularLocation>
        <location evidence="1">Cell outer membrane</location>
        <topology evidence="1">Multi-pass membrane protein</topology>
    </subcellularLocation>
</comment>
<dbReference type="SUPFAM" id="SSF49452">
    <property type="entry name" value="Starch-binding domain-like"/>
    <property type="match status" value="1"/>
</dbReference>
<dbReference type="AlphaFoldDB" id="A0A4Z1RDE8"/>
<dbReference type="InterPro" id="IPR013784">
    <property type="entry name" value="Carb-bd-like_fold"/>
</dbReference>
<evidence type="ECO:0000256" key="2">
    <source>
        <dbReference type="ARBA" id="ARBA00022448"/>
    </source>
</evidence>
<name>A0A4Z1RDE8_9GAMM</name>
<accession>A0A4Z1RDE8</accession>